<evidence type="ECO:0000313" key="2">
    <source>
        <dbReference type="Proteomes" id="UP000826212"/>
    </source>
</evidence>
<dbReference type="EMBL" id="CP081303">
    <property type="protein sequence ID" value="QZE14501.1"/>
    <property type="molecule type" value="Genomic_DNA"/>
</dbReference>
<sequence length="274" mass="31288">MKNLINFLIKYHFGFLFLFLELLAFLMIVNFNDYHRYSFLNSSNVVTGSIFSMVDGVKEYGYLSKENKRLVNENARLKEMLLHFQSQSNILQDTLVMHSDSSIIYEMRNAKVINNSIDRSYNYMTLNKGVNDGLQVDQGVINDQGVVGVVTAVSDHYSVVISLLNKHFKLSSKIKKNSYFGSLSWDGSSFMHAKLNEIPFHVDIQEGDTIVTSGYSSIFPEGIPVGVISTFEKKGGSNFYNIDVRLSTDFKELGYVNIINYKTKEERLKLEDKE</sequence>
<protein>
    <submittedName>
        <fullName evidence="1">Rod shape-determining protein MreC</fullName>
    </submittedName>
</protein>
<dbReference type="Proteomes" id="UP000826212">
    <property type="component" value="Chromosome"/>
</dbReference>
<keyword evidence="2" id="KW-1185">Reference proteome</keyword>
<gene>
    <name evidence="1" type="primary">mreC</name>
    <name evidence="1" type="ORF">K4L44_01120</name>
</gene>
<evidence type="ECO:0000313" key="1">
    <source>
        <dbReference type="EMBL" id="QZE14501.1"/>
    </source>
</evidence>
<name>A0AC61NFU8_9BACT</name>
<reference evidence="1" key="1">
    <citation type="submission" date="2021-08" db="EMBL/GenBank/DDBJ databases">
        <title>Novel anaerobic bacterium isolated from sea squirt in East Sea, Republic of Korea.</title>
        <authorList>
            <person name="Nguyen T.H."/>
            <person name="Li Z."/>
            <person name="Lee Y.-J."/>
            <person name="Ko J."/>
            <person name="Kim S.-G."/>
        </authorList>
    </citation>
    <scope>NUCLEOTIDE SEQUENCE</scope>
    <source>
        <strain evidence="1">KCTC 25031</strain>
    </source>
</reference>
<organism evidence="1 2">
    <name type="scientific">Halosquirtibacter laminarini</name>
    <dbReference type="NCBI Taxonomy" id="3374600"/>
    <lineage>
        <taxon>Bacteria</taxon>
        <taxon>Pseudomonadati</taxon>
        <taxon>Bacteroidota</taxon>
        <taxon>Bacteroidia</taxon>
        <taxon>Marinilabiliales</taxon>
        <taxon>Prolixibacteraceae</taxon>
        <taxon>Halosquirtibacter</taxon>
    </lineage>
</organism>
<proteinExistence type="predicted"/>
<accession>A0AC61NFU8</accession>